<dbReference type="InterPro" id="IPR029491">
    <property type="entry name" value="Helicase_HTH"/>
</dbReference>
<reference evidence="2" key="1">
    <citation type="submission" date="2019-11" db="EMBL/GenBank/DDBJ databases">
        <authorList>
            <person name="Feng L."/>
        </authorList>
    </citation>
    <scope>NUCLEOTIDE SEQUENCE</scope>
    <source>
        <strain evidence="2">SsimulansLFYP27</strain>
    </source>
</reference>
<dbReference type="Pfam" id="PF14493">
    <property type="entry name" value="HTH_40"/>
    <property type="match status" value="1"/>
</dbReference>
<evidence type="ECO:0000259" key="1">
    <source>
        <dbReference type="Pfam" id="PF14493"/>
    </source>
</evidence>
<feature type="domain" description="Helicase Helix-turn-helix" evidence="1">
    <location>
        <begin position="225"/>
        <end position="310"/>
    </location>
</feature>
<protein>
    <recommendedName>
        <fullName evidence="1">Helicase Helix-turn-helix domain-containing protein</fullName>
    </recommendedName>
</protein>
<name>A0A6N3F4Y1_STASI</name>
<gene>
    <name evidence="2" type="ORF">SSLFYP27_02319</name>
</gene>
<dbReference type="AlphaFoldDB" id="A0A6N3F4Y1"/>
<evidence type="ECO:0000313" key="2">
    <source>
        <dbReference type="EMBL" id="VYU47062.1"/>
    </source>
</evidence>
<organism evidence="2">
    <name type="scientific">Staphylococcus simulans</name>
    <dbReference type="NCBI Taxonomy" id="1286"/>
    <lineage>
        <taxon>Bacteria</taxon>
        <taxon>Bacillati</taxon>
        <taxon>Bacillota</taxon>
        <taxon>Bacilli</taxon>
        <taxon>Bacillales</taxon>
        <taxon>Staphylococcaceae</taxon>
        <taxon>Staphylococcus</taxon>
    </lineage>
</organism>
<sequence>MDLNEIIQYIKKHAFHYKTDKSIYNILIGAKTHQTYFDACSQQLLSLYHSQPDLKYTSFERIYHQNNEDLSSIPLKVSTRYTFESIQQTFQVLQLLIQTISFKQHHTLSFIPVSEISKVQKRVKTIYFKLEAQQSLDAFKTEIYQLFELLNQAQPRSILHYFLQGYDEVMYTNQQVSLIENLKMSELAIIKMNDLVEMMHLLEDQETFPTLHQAIILPALSINTKDTLKLVNDGLSLEAIAKKEGVKLNTIEDHIIELYIKGYFTDYSLYLDKEDLNEFKTFYIDRQEERLRNFKAAFPNMSYFEIKLAITILAREGI</sequence>
<accession>A0A6N3F4Y1</accession>
<proteinExistence type="predicted"/>
<dbReference type="EMBL" id="CACRUO010000059">
    <property type="protein sequence ID" value="VYU47062.1"/>
    <property type="molecule type" value="Genomic_DNA"/>
</dbReference>
<dbReference type="RefSeq" id="WP_156666986.1">
    <property type="nucleotide sequence ID" value="NZ_CACRUO010000059.1"/>
</dbReference>